<dbReference type="Proteomes" id="UP000274139">
    <property type="component" value="Unassembled WGS sequence"/>
</dbReference>
<proteinExistence type="predicted"/>
<reference evidence="3 4" key="1">
    <citation type="submission" date="2018-10" db="EMBL/GenBank/DDBJ databases">
        <title>Draft genome sequence of Aquitalea MWU14-2217 isolated from a wild cranberry bog in Provincetown, Massachusetts.</title>
        <authorList>
            <person name="Ebadzadsahrai G."/>
            <person name="Soby S."/>
        </authorList>
    </citation>
    <scope>NUCLEOTIDE SEQUENCE [LARGE SCALE GENOMIC DNA]</scope>
    <source>
        <strain evidence="3 4">MWU14-2217</strain>
    </source>
</reference>
<dbReference type="GO" id="GO:0004519">
    <property type="term" value="F:endonuclease activity"/>
    <property type="evidence" value="ECO:0007669"/>
    <property type="project" value="UniProtKB-KW"/>
</dbReference>
<comment type="caution">
    <text evidence="3">The sequence shown here is derived from an EMBL/GenBank/DDBJ whole genome shotgun (WGS) entry which is preliminary data.</text>
</comment>
<name>A0A454JJM9_9NEIS</name>
<dbReference type="REBASE" id="292787">
    <property type="entry name" value="S.Asp2217ORF7665P"/>
</dbReference>
<keyword evidence="3" id="KW-0540">Nuclease</keyword>
<keyword evidence="4" id="KW-1185">Reference proteome</keyword>
<dbReference type="OrthoDB" id="9798929at2"/>
<accession>A0A454JJM9</accession>
<keyword evidence="3" id="KW-0378">Hydrolase</keyword>
<dbReference type="SUPFAM" id="SSF116734">
    <property type="entry name" value="DNA methylase specificity domain"/>
    <property type="match status" value="2"/>
</dbReference>
<dbReference type="PANTHER" id="PTHR30408">
    <property type="entry name" value="TYPE-1 RESTRICTION ENZYME ECOKI SPECIFICITY PROTEIN"/>
    <property type="match status" value="1"/>
</dbReference>
<keyword evidence="2" id="KW-0238">DNA-binding</keyword>
<evidence type="ECO:0000313" key="3">
    <source>
        <dbReference type="EMBL" id="RMC99240.1"/>
    </source>
</evidence>
<dbReference type="EMBL" id="RFAR01000026">
    <property type="protein sequence ID" value="RMC99240.1"/>
    <property type="molecule type" value="Genomic_DNA"/>
</dbReference>
<dbReference type="GO" id="GO:0003677">
    <property type="term" value="F:DNA binding"/>
    <property type="evidence" value="ECO:0007669"/>
    <property type="project" value="UniProtKB-KW"/>
</dbReference>
<protein>
    <submittedName>
        <fullName evidence="3">Restriction endonuclease subunit S</fullName>
    </submittedName>
</protein>
<evidence type="ECO:0000256" key="2">
    <source>
        <dbReference type="ARBA" id="ARBA00023125"/>
    </source>
</evidence>
<dbReference type="AlphaFoldDB" id="A0A454JJM9"/>
<keyword evidence="3" id="KW-0255">Endonuclease</keyword>
<dbReference type="Gene3D" id="3.90.220.20">
    <property type="entry name" value="DNA methylase specificity domains"/>
    <property type="match status" value="2"/>
</dbReference>
<dbReference type="InterPro" id="IPR052021">
    <property type="entry name" value="Type-I_RS_S_subunit"/>
</dbReference>
<sequence length="467" mass="51023">MTFASFKNARIVRSGWLQEGGRRLDCNPYMSGALEARDTLKQLKARKDALSTLTTGHTGGIYNGPVFARIWVDDPRYGVPFLSNSDMLNADLANLPLLQRRYAESKKLAHLELSPGTTLITCSGTIGRMTYVRPDMAGMWSSQHIMKVVPDSERVPAGYLYAYLSSRYGVPLVVSGTYGAIIQHIEPEHIAELPVPRFGPVFEQEVAQLIDAAAVERVAASKYRRAALELFQTKIGWSRHADSIARAPKASALLGRMDAFHYSPRVETGRALLAAHFGFRLGDQVERVFEPNRGSRLKVTDPAFGVPFLSSSSVFELNPSAEYLVSRSLTPHLEGLLVSDCDVLIPRSGQLGGIIGRAVLPLPMNVGQAGSEHLVRVRCHSPQDAAYLWAVLASEPGYWALVGTAFGSSIPSLDSSLISDLTIPWLSDLDRQEIGALAEKAVVAQNKGNELEAKAVALLEEKIRKES</sequence>
<dbReference type="GO" id="GO:0009307">
    <property type="term" value="P:DNA restriction-modification system"/>
    <property type="evidence" value="ECO:0007669"/>
    <property type="project" value="UniProtKB-KW"/>
</dbReference>
<evidence type="ECO:0000313" key="4">
    <source>
        <dbReference type="Proteomes" id="UP000274139"/>
    </source>
</evidence>
<organism evidence="3 4">
    <name type="scientific">Aquitalea palustris</name>
    <dbReference type="NCBI Taxonomy" id="2480983"/>
    <lineage>
        <taxon>Bacteria</taxon>
        <taxon>Pseudomonadati</taxon>
        <taxon>Pseudomonadota</taxon>
        <taxon>Betaproteobacteria</taxon>
        <taxon>Neisseriales</taxon>
        <taxon>Chromobacteriaceae</taxon>
        <taxon>Aquitalea</taxon>
    </lineage>
</organism>
<gene>
    <name evidence="3" type="ORF">EAY64_07650</name>
</gene>
<keyword evidence="1" id="KW-0680">Restriction system</keyword>
<dbReference type="NCBIfam" id="NF047740">
    <property type="entry name" value="antiphage_MADS5"/>
    <property type="match status" value="1"/>
</dbReference>
<dbReference type="InterPro" id="IPR044946">
    <property type="entry name" value="Restrct_endonuc_typeI_TRD_sf"/>
</dbReference>
<dbReference type="RefSeq" id="WP_103524189.1">
    <property type="nucleotide sequence ID" value="NZ_JAIZDC010000003.1"/>
</dbReference>
<dbReference type="PANTHER" id="PTHR30408:SF12">
    <property type="entry name" value="TYPE I RESTRICTION ENZYME MJAVIII SPECIFICITY SUBUNIT"/>
    <property type="match status" value="1"/>
</dbReference>
<evidence type="ECO:0000256" key="1">
    <source>
        <dbReference type="ARBA" id="ARBA00022747"/>
    </source>
</evidence>